<dbReference type="EMBL" id="CM042050">
    <property type="protein sequence ID" value="KAI3734663.1"/>
    <property type="molecule type" value="Genomic_DNA"/>
</dbReference>
<evidence type="ECO:0000313" key="1">
    <source>
        <dbReference type="EMBL" id="KAI3734663.1"/>
    </source>
</evidence>
<proteinExistence type="predicted"/>
<comment type="caution">
    <text evidence="1">The sequence shown here is derived from an EMBL/GenBank/DDBJ whole genome shotgun (WGS) entry which is preliminary data.</text>
</comment>
<accession>A0ACB9CK12</accession>
<evidence type="ECO:0000313" key="2">
    <source>
        <dbReference type="Proteomes" id="UP001055879"/>
    </source>
</evidence>
<reference evidence="1 2" key="2">
    <citation type="journal article" date="2022" name="Mol. Ecol. Resour.">
        <title>The genomes of chicory, endive, great burdock and yacon provide insights into Asteraceae paleo-polyploidization history and plant inulin production.</title>
        <authorList>
            <person name="Fan W."/>
            <person name="Wang S."/>
            <person name="Wang H."/>
            <person name="Wang A."/>
            <person name="Jiang F."/>
            <person name="Liu H."/>
            <person name="Zhao H."/>
            <person name="Xu D."/>
            <person name="Zhang Y."/>
        </authorList>
    </citation>
    <scope>NUCLEOTIDE SEQUENCE [LARGE SCALE GENOMIC DNA]</scope>
    <source>
        <strain evidence="2">cv. Niubang</strain>
    </source>
</reference>
<protein>
    <submittedName>
        <fullName evidence="1">Uncharacterized protein</fullName>
    </submittedName>
</protein>
<dbReference type="Proteomes" id="UP001055879">
    <property type="component" value="Linkage Group LG04"/>
</dbReference>
<reference evidence="2" key="1">
    <citation type="journal article" date="2022" name="Mol. Ecol. Resour.">
        <title>The genomes of chicory, endive, great burdock and yacon provide insights into Asteraceae palaeo-polyploidization history and plant inulin production.</title>
        <authorList>
            <person name="Fan W."/>
            <person name="Wang S."/>
            <person name="Wang H."/>
            <person name="Wang A."/>
            <person name="Jiang F."/>
            <person name="Liu H."/>
            <person name="Zhao H."/>
            <person name="Xu D."/>
            <person name="Zhang Y."/>
        </authorList>
    </citation>
    <scope>NUCLEOTIDE SEQUENCE [LARGE SCALE GENOMIC DNA]</scope>
    <source>
        <strain evidence="2">cv. Niubang</strain>
    </source>
</reference>
<name>A0ACB9CK12_ARCLA</name>
<gene>
    <name evidence="1" type="ORF">L6452_14138</name>
</gene>
<sequence>MVDWGLWYTSLFRPPPVIQLQIFASTLVVGQLFPDPMHVTRGGWLGQTFALAKFDDSFEGKKSGIRRSKEERKGMVETFIKRYQKLNKGDFPSLNLTRKEVGGSFYTVREIVREIIQENRVLGPPKSPPGDKNMENLDSFLEHHPLGSMSVDHHVDVVPPKDAHTQLEYEFRSEQILNTRSIPKLHQGKLDSDNLNGSMNKTERNEEANDPGFTELLVERGGEEHKSDEEVIYAETSQIPGGDIVETTHAAVKNDNDEEQMHIKSLERRGNKEQKNEGTELESSVSWRSEVVVETTHVTANNESLEKTKNAELLVEGGMGEHVDEVNELVANQTQKHQLVEDVEAGTSPLGPVTSTIHNLDEKVSKRVLDGGLEEKDTENRKLATEKNEHLVCNEMHLFNKSTNMVDMKSEEEITYPLSESKPPLASQKAENHPSTKENIVPHVNDKTDIELEDTLPAEEKTINGANARNLHSKTSSISVQQSILDERSANLNKSSDQPGGNPQKRTNATLNRINLESWEAASKKSNGRETHRLVTFIKAFITAFVKFWS</sequence>
<keyword evidence="2" id="KW-1185">Reference proteome</keyword>
<organism evidence="1 2">
    <name type="scientific">Arctium lappa</name>
    <name type="common">Greater burdock</name>
    <name type="synonym">Lappa major</name>
    <dbReference type="NCBI Taxonomy" id="4217"/>
    <lineage>
        <taxon>Eukaryota</taxon>
        <taxon>Viridiplantae</taxon>
        <taxon>Streptophyta</taxon>
        <taxon>Embryophyta</taxon>
        <taxon>Tracheophyta</taxon>
        <taxon>Spermatophyta</taxon>
        <taxon>Magnoliopsida</taxon>
        <taxon>eudicotyledons</taxon>
        <taxon>Gunneridae</taxon>
        <taxon>Pentapetalae</taxon>
        <taxon>asterids</taxon>
        <taxon>campanulids</taxon>
        <taxon>Asterales</taxon>
        <taxon>Asteraceae</taxon>
        <taxon>Carduoideae</taxon>
        <taxon>Cardueae</taxon>
        <taxon>Arctiinae</taxon>
        <taxon>Arctium</taxon>
    </lineage>
</organism>